<sequence length="263" mass="28278">MNGKCDLILVMCPEHARCLGDAGWSKARVQQALFDRLAATRIVPPDANFQETMRLGGPEDLHLVVAGGFGYFEEFVVNAPLIGLDPTAAPRSGLSRRLAPRPASLEGATIALVINGLGRAEELMHAIYDRIAAQVPNTRCLPIMKTGTSVPPAPGDWEKLIAQADVAITGFGGCGSCSTRSFRDAIELEWAGVPSATMIHEAVNLGVRMLARLTSMEDYPYALVGAPFTNLGEWTDAEIEQLADLITPQVLRLLQRESVQAVA</sequence>
<evidence type="ECO:0000313" key="2">
    <source>
        <dbReference type="EMBL" id="EEF25381.1"/>
    </source>
</evidence>
<gene>
    <name evidence="2" type="ORF">RCOM_1832820</name>
</gene>
<evidence type="ECO:0000259" key="1">
    <source>
        <dbReference type="Pfam" id="PF24696"/>
    </source>
</evidence>
<dbReference type="Proteomes" id="UP000008311">
    <property type="component" value="Unassembled WGS sequence"/>
</dbReference>
<dbReference type="AlphaFoldDB" id="B9TFI4"/>
<protein>
    <recommendedName>
        <fullName evidence="1">UGSC-like domain-containing protein</fullName>
    </recommendedName>
</protein>
<reference evidence="3" key="1">
    <citation type="journal article" date="2010" name="Nat. Biotechnol.">
        <title>Draft genome sequence of the oilseed species Ricinus communis.</title>
        <authorList>
            <person name="Chan A.P."/>
            <person name="Crabtree J."/>
            <person name="Zhao Q."/>
            <person name="Lorenzi H."/>
            <person name="Orvis J."/>
            <person name="Puiu D."/>
            <person name="Melake-Berhan A."/>
            <person name="Jones K.M."/>
            <person name="Redman J."/>
            <person name="Chen G."/>
            <person name="Cahoon E.B."/>
            <person name="Gedil M."/>
            <person name="Stanke M."/>
            <person name="Haas B.J."/>
            <person name="Wortman J.R."/>
            <person name="Fraser-Liggett C.M."/>
            <person name="Ravel J."/>
            <person name="Rabinowicz P.D."/>
        </authorList>
    </citation>
    <scope>NUCLEOTIDE SEQUENCE [LARGE SCALE GENOMIC DNA]</scope>
    <source>
        <strain evidence="3">cv. Hale</strain>
    </source>
</reference>
<organism evidence="2 3">
    <name type="scientific">Ricinus communis</name>
    <name type="common">Castor bean</name>
    <dbReference type="NCBI Taxonomy" id="3988"/>
    <lineage>
        <taxon>Eukaryota</taxon>
        <taxon>Viridiplantae</taxon>
        <taxon>Streptophyta</taxon>
        <taxon>Embryophyta</taxon>
        <taxon>Tracheophyta</taxon>
        <taxon>Spermatophyta</taxon>
        <taxon>Magnoliopsida</taxon>
        <taxon>eudicotyledons</taxon>
        <taxon>Gunneridae</taxon>
        <taxon>Pentapetalae</taxon>
        <taxon>rosids</taxon>
        <taxon>fabids</taxon>
        <taxon>Malpighiales</taxon>
        <taxon>Euphorbiaceae</taxon>
        <taxon>Acalyphoideae</taxon>
        <taxon>Acalypheae</taxon>
        <taxon>Ricinus</taxon>
    </lineage>
</organism>
<evidence type="ECO:0000313" key="3">
    <source>
        <dbReference type="Proteomes" id="UP000008311"/>
    </source>
</evidence>
<proteinExistence type="predicted"/>
<name>B9TFI4_RICCO</name>
<accession>B9TFI4</accession>
<dbReference type="EMBL" id="EQ979820">
    <property type="protein sequence ID" value="EEF25381.1"/>
    <property type="molecule type" value="Genomic_DNA"/>
</dbReference>
<keyword evidence="3" id="KW-1185">Reference proteome</keyword>
<dbReference type="InParanoid" id="B9TFI4"/>
<feature type="domain" description="UGSC-like" evidence="1">
    <location>
        <begin position="84"/>
        <end position="255"/>
    </location>
</feature>
<dbReference type="Pfam" id="PF24696">
    <property type="entry name" value="UGSC"/>
    <property type="match status" value="1"/>
</dbReference>
<dbReference type="InterPro" id="IPR057767">
    <property type="entry name" value="UGSC-like_dom"/>
</dbReference>